<comment type="caution">
    <text evidence="2">The sequence shown here is derived from an EMBL/GenBank/DDBJ whole genome shotgun (WGS) entry which is preliminary data.</text>
</comment>
<feature type="compositionally biased region" description="Pro residues" evidence="1">
    <location>
        <begin position="1"/>
        <end position="10"/>
    </location>
</feature>
<evidence type="ECO:0000313" key="3">
    <source>
        <dbReference type="Proteomes" id="UP001586593"/>
    </source>
</evidence>
<sequence length="252" mass="26892">MSSSPAPPARPQSQRPATPTPRCSARPAASTPPPRPAAPGHLLHRHVPHLLEPGPPQPLLLVGRLAVERQRRHADPPRRQVRHHHLAEGVVRPDRLVDHDAQVRDPVREEPDHASRLAALQVAQAALGQQQRRDVGAQSSHLEGAGPVAVAPSRLGEVAQVHAVAPPLLRVFPAPFFLSSPSSRRHDPASPRHARLLFRRGPQHLSQGGLRRYGRHLALADGGKVDLVVGQPRAAAAAAREDAQAPGVGAGA</sequence>
<feature type="region of interest" description="Disordered" evidence="1">
    <location>
        <begin position="1"/>
        <end position="55"/>
    </location>
</feature>
<accession>A0ABR3V0E2</accession>
<organism evidence="2 3">
    <name type="scientific">Phialemonium thermophilum</name>
    <dbReference type="NCBI Taxonomy" id="223376"/>
    <lineage>
        <taxon>Eukaryota</taxon>
        <taxon>Fungi</taxon>
        <taxon>Dikarya</taxon>
        <taxon>Ascomycota</taxon>
        <taxon>Pezizomycotina</taxon>
        <taxon>Sordariomycetes</taxon>
        <taxon>Sordariomycetidae</taxon>
        <taxon>Cephalothecales</taxon>
        <taxon>Cephalothecaceae</taxon>
        <taxon>Phialemonium</taxon>
    </lineage>
</organism>
<dbReference type="Proteomes" id="UP001586593">
    <property type="component" value="Unassembled WGS sequence"/>
</dbReference>
<gene>
    <name evidence="2" type="ORF">VTK73DRAFT_5841</name>
</gene>
<evidence type="ECO:0000313" key="2">
    <source>
        <dbReference type="EMBL" id="KAL1835279.1"/>
    </source>
</evidence>
<keyword evidence="3" id="KW-1185">Reference proteome</keyword>
<proteinExistence type="predicted"/>
<dbReference type="EMBL" id="JAZHXJ010003274">
    <property type="protein sequence ID" value="KAL1835279.1"/>
    <property type="molecule type" value="Genomic_DNA"/>
</dbReference>
<name>A0ABR3V0E2_9PEZI</name>
<feature type="compositionally biased region" description="Low complexity" evidence="1">
    <location>
        <begin position="11"/>
        <end position="29"/>
    </location>
</feature>
<reference evidence="2 3" key="1">
    <citation type="journal article" date="2024" name="Commun. Biol.">
        <title>Comparative genomic analysis of thermophilic fungi reveals convergent evolutionary adaptations and gene losses.</title>
        <authorList>
            <person name="Steindorff A.S."/>
            <person name="Aguilar-Pontes M.V."/>
            <person name="Robinson A.J."/>
            <person name="Andreopoulos B."/>
            <person name="LaButti K."/>
            <person name="Kuo A."/>
            <person name="Mondo S."/>
            <person name="Riley R."/>
            <person name="Otillar R."/>
            <person name="Haridas S."/>
            <person name="Lipzen A."/>
            <person name="Grimwood J."/>
            <person name="Schmutz J."/>
            <person name="Clum A."/>
            <person name="Reid I.D."/>
            <person name="Moisan M.C."/>
            <person name="Butler G."/>
            <person name="Nguyen T.T.M."/>
            <person name="Dewar K."/>
            <person name="Conant G."/>
            <person name="Drula E."/>
            <person name="Henrissat B."/>
            <person name="Hansel C."/>
            <person name="Singer S."/>
            <person name="Hutchinson M.I."/>
            <person name="de Vries R.P."/>
            <person name="Natvig D.O."/>
            <person name="Powell A.J."/>
            <person name="Tsang A."/>
            <person name="Grigoriev I.V."/>
        </authorList>
    </citation>
    <scope>NUCLEOTIDE SEQUENCE [LARGE SCALE GENOMIC DNA]</scope>
    <source>
        <strain evidence="2 3">ATCC 24622</strain>
    </source>
</reference>
<evidence type="ECO:0000256" key="1">
    <source>
        <dbReference type="SAM" id="MobiDB-lite"/>
    </source>
</evidence>
<protein>
    <submittedName>
        <fullName evidence="2">Uncharacterized protein</fullName>
    </submittedName>
</protein>